<comment type="similarity">
    <text evidence="1 5">Belongs to the Frigida family.</text>
</comment>
<organism evidence="6 9">
    <name type="scientific">Solanum pennellii</name>
    <name type="common">Tomato</name>
    <name type="synonym">Lycopersicon pennellii</name>
    <dbReference type="NCBI Taxonomy" id="28526"/>
    <lineage>
        <taxon>Eukaryota</taxon>
        <taxon>Viridiplantae</taxon>
        <taxon>Streptophyta</taxon>
        <taxon>Embryophyta</taxon>
        <taxon>Tracheophyta</taxon>
        <taxon>Spermatophyta</taxon>
        <taxon>Magnoliopsida</taxon>
        <taxon>eudicotyledons</taxon>
        <taxon>Gunneridae</taxon>
        <taxon>Pentapetalae</taxon>
        <taxon>asterids</taxon>
        <taxon>lamiids</taxon>
        <taxon>Solanales</taxon>
        <taxon>Solanaceae</taxon>
        <taxon>Solanoideae</taxon>
        <taxon>Solaneae</taxon>
        <taxon>Solanum</taxon>
        <taxon>Solanum subgen. Lycopersicon</taxon>
    </lineage>
</organism>
<accession>A0ABM1VBP9</accession>
<dbReference type="RefSeq" id="XP_027773166.1">
    <property type="nucleotide sequence ID" value="XM_027917365.1"/>
</dbReference>
<dbReference type="RefSeq" id="XP_027773168.1">
    <property type="nucleotide sequence ID" value="XM_027917367.1"/>
</dbReference>
<evidence type="ECO:0000313" key="8">
    <source>
        <dbReference type="RefSeq" id="XP_027773166.1"/>
    </source>
</evidence>
<reference evidence="7 8" key="2">
    <citation type="submission" date="2025-05" db="UniProtKB">
        <authorList>
            <consortium name="RefSeq"/>
        </authorList>
    </citation>
    <scope>IDENTIFICATION</scope>
</reference>
<dbReference type="RefSeq" id="XP_027773167.1">
    <property type="nucleotide sequence ID" value="XM_027917366.1"/>
</dbReference>
<dbReference type="Proteomes" id="UP000694930">
    <property type="component" value="Chromosome 5"/>
</dbReference>
<evidence type="ECO:0000256" key="1">
    <source>
        <dbReference type="ARBA" id="ARBA00008956"/>
    </source>
</evidence>
<proteinExistence type="inferred from homology"/>
<reference evidence="6" key="1">
    <citation type="journal article" date="2014" name="Nat. Genet.">
        <title>The genome of the stress-tolerant wild tomato species Solanum pennellii.</title>
        <authorList>
            <person name="Bolger A."/>
            <person name="Scossa F."/>
            <person name="Bolger M.E."/>
            <person name="Lanz C."/>
            <person name="Maumus F."/>
            <person name="Tohge T."/>
            <person name="Quesneville H."/>
            <person name="Alseekh S."/>
            <person name="Sorensen I."/>
            <person name="Lichtenstein G."/>
            <person name="Fich E.A."/>
            <person name="Conte M."/>
            <person name="Keller H."/>
            <person name="Schneeberger K."/>
            <person name="Schwacke R."/>
            <person name="Ofner I."/>
            <person name="Vrebalov J."/>
            <person name="Xu Y."/>
            <person name="Osorio S."/>
            <person name="Aflitos S.A."/>
            <person name="Schijlen E."/>
            <person name="Jimenez-Gomez J.M."/>
            <person name="Ryngajllo M."/>
            <person name="Kimura S."/>
            <person name="Kumar R."/>
            <person name="Koenig D."/>
            <person name="Headland L.R."/>
            <person name="Maloof J.N."/>
            <person name="Sinha N."/>
            <person name="van Ham R.C."/>
            <person name="Lankhorst R.K."/>
            <person name="Mao L."/>
            <person name="Vogel A."/>
            <person name="Arsova B."/>
            <person name="Panstruga R."/>
            <person name="Fei Z."/>
            <person name="Rose J.K."/>
            <person name="Zamir D."/>
            <person name="Carrari F."/>
            <person name="Giovannoni J.J."/>
            <person name="Weigel D."/>
            <person name="Usadel B."/>
            <person name="Fernie A.R."/>
        </authorList>
    </citation>
    <scope>NUCLEOTIDE SEQUENCE [LARGE SCALE GENOMIC DNA]</scope>
</reference>
<evidence type="ECO:0000256" key="2">
    <source>
        <dbReference type="ARBA" id="ARBA00022473"/>
    </source>
</evidence>
<evidence type="ECO:0000313" key="6">
    <source>
        <dbReference type="Proteomes" id="UP000694930"/>
    </source>
</evidence>
<dbReference type="InterPro" id="IPR012474">
    <property type="entry name" value="Frigida"/>
</dbReference>
<evidence type="ECO:0000256" key="5">
    <source>
        <dbReference type="RuleBase" id="RU364012"/>
    </source>
</evidence>
<dbReference type="PANTHER" id="PTHR31791:SF47">
    <property type="entry name" value="INACTIVE FRIGIDA-LIKE PROTEIN 2"/>
    <property type="match status" value="1"/>
</dbReference>
<evidence type="ECO:0000256" key="4">
    <source>
        <dbReference type="ARBA" id="ARBA00023089"/>
    </source>
</evidence>
<keyword evidence="3 5" id="KW-0221">Differentiation</keyword>
<keyword evidence="2 5" id="KW-0217">Developmental protein</keyword>
<dbReference type="Pfam" id="PF07899">
    <property type="entry name" value="Frigida"/>
    <property type="match status" value="3"/>
</dbReference>
<name>A0ABM1VBP9_SOLPN</name>
<sequence length="368" mass="41685">MEKHLKAVKFVYAFVLADSFPPIPILKDDLKQTIQISDSNCYADLCSVKEKVFNHFCHHDYFPLDRSFFVMLDLIFWAQNESIEQSVASIRAVIKCIMDHDLQSQYPPAQLEEYIESLTRQKTDVTTSIISEARKPQQTQLKHMESTNPSVSAATKALSYTSSTGKASTCMLGHSDAMASILVSMGGKNLQCFLNNHWKEQGLLRTAISRALKMSPDSGMLVLEALEGFYPPEPPSEEILLDLSIIRKSCILLLEQLMILSPKLKPEAILEARKLAFDWKAKMKAETEPSGNLGFSAASGCLQLGNRMIMHIRFVMYSVLQENAPRLRDLLIPLKLNLFIVYQILQSLSWMHCRNVVLPTWRSINMTH</sequence>
<keyword evidence="4 5" id="KW-0287">Flowering</keyword>
<evidence type="ECO:0000313" key="10">
    <source>
        <dbReference type="RefSeq" id="XP_027773168.1"/>
    </source>
</evidence>
<protein>
    <recommendedName>
        <fullName evidence="5">FRIGIDA-like protein</fullName>
    </recommendedName>
</protein>
<evidence type="ECO:0000313" key="9">
    <source>
        <dbReference type="RefSeq" id="XP_027773167.1"/>
    </source>
</evidence>
<dbReference type="RefSeq" id="XP_027773165.1">
    <property type="nucleotide sequence ID" value="XM_027917364.1"/>
</dbReference>
<dbReference type="PANTHER" id="PTHR31791">
    <property type="entry name" value="FRIGIDA-LIKE PROTEIN 3-RELATED"/>
    <property type="match status" value="1"/>
</dbReference>
<evidence type="ECO:0000256" key="3">
    <source>
        <dbReference type="ARBA" id="ARBA00022782"/>
    </source>
</evidence>
<gene>
    <name evidence="7 8 9 10" type="primary">LOC107018766</name>
</gene>
<dbReference type="GeneID" id="107018766"/>
<evidence type="ECO:0000313" key="7">
    <source>
        <dbReference type="RefSeq" id="XP_027773165.1"/>
    </source>
</evidence>
<keyword evidence="6" id="KW-1185">Reference proteome</keyword>